<dbReference type="RefSeq" id="WP_092936017.1">
    <property type="nucleotide sequence ID" value="NZ_FMZP01000028.1"/>
</dbReference>
<dbReference type="Proteomes" id="UP000324021">
    <property type="component" value="Unassembled WGS sequence"/>
</dbReference>
<evidence type="ECO:0000313" key="3">
    <source>
        <dbReference type="EMBL" id="SEU12719.1"/>
    </source>
</evidence>
<keyword evidence="1" id="KW-1133">Transmembrane helix</keyword>
<evidence type="ECO:0000313" key="2">
    <source>
        <dbReference type="EMBL" id="SDD52486.1"/>
    </source>
</evidence>
<dbReference type="EMBL" id="FOIC01000055">
    <property type="protein sequence ID" value="SEU12719.1"/>
    <property type="molecule type" value="Genomic_DNA"/>
</dbReference>
<keyword evidence="1" id="KW-0812">Transmembrane</keyword>
<sequence length="99" mass="10670">MPSSINEVVFSKPSGRPTALVQFAGSLIFLGLYIHSWIEGNADSSNWLLIMIVGSALAGIAESLPENRRQTAGALRLAAILVLLYLIAAMIFTPETIIR</sequence>
<proteinExistence type="predicted"/>
<organism evidence="2 5">
    <name type="scientific">Natrinema hispanicum</name>
    <dbReference type="NCBI Taxonomy" id="392421"/>
    <lineage>
        <taxon>Archaea</taxon>
        <taxon>Methanobacteriati</taxon>
        <taxon>Methanobacteriota</taxon>
        <taxon>Stenosarchaea group</taxon>
        <taxon>Halobacteria</taxon>
        <taxon>Halobacteriales</taxon>
        <taxon>Natrialbaceae</taxon>
        <taxon>Natrinema</taxon>
    </lineage>
</organism>
<dbReference type="AlphaFoldDB" id="A0A1G6VI20"/>
<protein>
    <submittedName>
        <fullName evidence="2">Uncharacterized protein</fullName>
    </submittedName>
</protein>
<feature type="transmembrane region" description="Helical" evidence="1">
    <location>
        <begin position="44"/>
        <end position="61"/>
    </location>
</feature>
<feature type="transmembrane region" description="Helical" evidence="1">
    <location>
        <begin position="73"/>
        <end position="93"/>
    </location>
</feature>
<reference evidence="3" key="1">
    <citation type="submission" date="2016-10" db="EMBL/GenBank/DDBJ databases">
        <authorList>
            <person name="de Groot N.N."/>
        </authorList>
    </citation>
    <scope>NUCLEOTIDE SEQUENCE [LARGE SCALE GENOMIC DNA]</scope>
    <source>
        <strain evidence="3">CDM_6</strain>
    </source>
</reference>
<keyword evidence="1" id="KW-0472">Membrane</keyword>
<evidence type="ECO:0000313" key="5">
    <source>
        <dbReference type="Proteomes" id="UP000324021"/>
    </source>
</evidence>
<dbReference type="Proteomes" id="UP000199320">
    <property type="component" value="Unassembled WGS sequence"/>
</dbReference>
<evidence type="ECO:0000256" key="1">
    <source>
        <dbReference type="SAM" id="Phobius"/>
    </source>
</evidence>
<accession>A0A1G6VI20</accession>
<reference evidence="4 5" key="2">
    <citation type="submission" date="2016-10" db="EMBL/GenBank/DDBJ databases">
        <authorList>
            <person name="Varghese N."/>
            <person name="Submissions S."/>
        </authorList>
    </citation>
    <scope>NUCLEOTIDE SEQUENCE [LARGE SCALE GENOMIC DNA]</scope>
    <source>
        <strain evidence="2 5">CDM_1</strain>
        <strain evidence="4">CDM_6</strain>
    </source>
</reference>
<dbReference type="InterPro" id="IPR058324">
    <property type="entry name" value="DUF8011"/>
</dbReference>
<dbReference type="OrthoDB" id="351217at2157"/>
<keyword evidence="4" id="KW-1185">Reference proteome</keyword>
<evidence type="ECO:0000313" key="4">
    <source>
        <dbReference type="Proteomes" id="UP000199320"/>
    </source>
</evidence>
<gene>
    <name evidence="3" type="ORF">SAMN04488694_1559</name>
    <name evidence="2" type="ORF">SAMN05192552_102818</name>
</gene>
<dbReference type="Pfam" id="PF26041">
    <property type="entry name" value="DUF8011"/>
    <property type="match status" value="1"/>
</dbReference>
<dbReference type="EMBL" id="FMZP01000028">
    <property type="protein sequence ID" value="SDD52486.1"/>
    <property type="molecule type" value="Genomic_DNA"/>
</dbReference>
<name>A0A1G6VI20_9EURY</name>
<feature type="transmembrane region" description="Helical" evidence="1">
    <location>
        <begin position="20"/>
        <end position="38"/>
    </location>
</feature>